<evidence type="ECO:0000256" key="3">
    <source>
        <dbReference type="ARBA" id="ARBA00022676"/>
    </source>
</evidence>
<evidence type="ECO:0000259" key="5">
    <source>
        <dbReference type="Pfam" id="PF00535"/>
    </source>
</evidence>
<dbReference type="SUPFAM" id="SSF53448">
    <property type="entry name" value="Nucleotide-diphospho-sugar transferases"/>
    <property type="match status" value="1"/>
</dbReference>
<dbReference type="Gene3D" id="3.90.550.10">
    <property type="entry name" value="Spore Coat Polysaccharide Biosynthesis Protein SpsA, Chain A"/>
    <property type="match status" value="1"/>
</dbReference>
<reference evidence="7" key="1">
    <citation type="submission" date="2019-09" db="EMBL/GenBank/DDBJ databases">
        <title>Whole genome sequencing of Microbacterium maritypicum.</title>
        <authorList>
            <person name="Lenchi N."/>
        </authorList>
    </citation>
    <scope>NUCLEOTIDE SEQUENCE [LARGE SCALE GENOMIC DNA]</scope>
    <source>
        <strain evidence="7">G1</strain>
    </source>
</reference>
<accession>A0ABQ6V3Q3</accession>
<dbReference type="RefSeq" id="WP_151459971.1">
    <property type="nucleotide sequence ID" value="NZ_JAQEIV010000004.1"/>
</dbReference>
<dbReference type="GeneID" id="77477930"/>
<evidence type="ECO:0000256" key="2">
    <source>
        <dbReference type="ARBA" id="ARBA00006739"/>
    </source>
</evidence>
<evidence type="ECO:0000256" key="4">
    <source>
        <dbReference type="ARBA" id="ARBA00022679"/>
    </source>
</evidence>
<dbReference type="PANTHER" id="PTHR43179:SF12">
    <property type="entry name" value="GALACTOFURANOSYLTRANSFERASE GLFT2"/>
    <property type="match status" value="1"/>
</dbReference>
<keyword evidence="7" id="KW-1185">Reference proteome</keyword>
<comment type="pathway">
    <text evidence="1">Cell wall biogenesis; cell wall polysaccharide biosynthesis.</text>
</comment>
<proteinExistence type="inferred from homology"/>
<comment type="caution">
    <text evidence="6">The sequence shown here is derived from an EMBL/GenBank/DDBJ whole genome shotgun (WGS) entry which is preliminary data.</text>
</comment>
<evidence type="ECO:0000313" key="6">
    <source>
        <dbReference type="EMBL" id="KAB1862476.1"/>
    </source>
</evidence>
<gene>
    <name evidence="6" type="ORF">F6A08_15785</name>
</gene>
<keyword evidence="4" id="KW-0808">Transferase</keyword>
<dbReference type="InterPro" id="IPR001173">
    <property type="entry name" value="Glyco_trans_2-like"/>
</dbReference>
<comment type="similarity">
    <text evidence="2">Belongs to the glycosyltransferase 2 family.</text>
</comment>
<dbReference type="Proteomes" id="UP000478836">
    <property type="component" value="Unassembled WGS sequence"/>
</dbReference>
<name>A0ABQ6V3Q3_9MICO</name>
<keyword evidence="3" id="KW-0328">Glycosyltransferase</keyword>
<dbReference type="PANTHER" id="PTHR43179">
    <property type="entry name" value="RHAMNOSYLTRANSFERASE WBBL"/>
    <property type="match status" value="1"/>
</dbReference>
<dbReference type="EMBL" id="WAAO01000003">
    <property type="protein sequence ID" value="KAB1862476.1"/>
    <property type="molecule type" value="Genomic_DNA"/>
</dbReference>
<feature type="domain" description="Glycosyltransferase 2-like" evidence="5">
    <location>
        <begin position="15"/>
        <end position="156"/>
    </location>
</feature>
<dbReference type="Pfam" id="PF00535">
    <property type="entry name" value="Glycos_transf_2"/>
    <property type="match status" value="1"/>
</dbReference>
<organism evidence="6 7">
    <name type="scientific">Microbacterium algeriense</name>
    <dbReference type="NCBI Taxonomy" id="2615184"/>
    <lineage>
        <taxon>Bacteria</taxon>
        <taxon>Bacillati</taxon>
        <taxon>Actinomycetota</taxon>
        <taxon>Actinomycetes</taxon>
        <taxon>Micrococcales</taxon>
        <taxon>Microbacteriaceae</taxon>
        <taxon>Microbacterium</taxon>
    </lineage>
</organism>
<dbReference type="CDD" id="cd00761">
    <property type="entry name" value="Glyco_tranf_GTA_type"/>
    <property type="match status" value="1"/>
</dbReference>
<sequence length="311" mass="33801">MSNASPRGEDRSILVAVTTFRRTELLPALVAAIRAGAGESGQHMRIALVDNDPERSAETSAAELGVDYVAESTPGIAAARQAALDAASDGELVAMVDDDVLPQPGWLDALVDVWEDTGHPAVVMGYVEYVWPEGTDPWVVAGGFMRRRRRRTGQRLDALATGNVLIDASQVARLGIRFDTSLGLAGGEDMLFGRSVLAAGASIVASADSVVRDEVPVERTTREFVRRRTISQGQMRTRLLTRDGSLVRQLALRAMHLVGGIVRLVVFSCRGLVARWRGRTEEEAVLRRRTWFAQGRILGAVGRITPEYART</sequence>
<protein>
    <submittedName>
        <fullName evidence="6">Glycosyltransferase</fullName>
    </submittedName>
</protein>
<evidence type="ECO:0000256" key="1">
    <source>
        <dbReference type="ARBA" id="ARBA00004776"/>
    </source>
</evidence>
<evidence type="ECO:0000313" key="7">
    <source>
        <dbReference type="Proteomes" id="UP000478836"/>
    </source>
</evidence>
<dbReference type="InterPro" id="IPR029044">
    <property type="entry name" value="Nucleotide-diphossugar_trans"/>
</dbReference>